<comment type="caution">
    <text evidence="1">The sequence shown here is derived from an EMBL/GenBank/DDBJ whole genome shotgun (WGS) entry which is preliminary data.</text>
</comment>
<evidence type="ECO:0000313" key="2">
    <source>
        <dbReference type="Proteomes" id="UP000490800"/>
    </source>
</evidence>
<keyword evidence="2" id="KW-1185">Reference proteome</keyword>
<proteinExistence type="predicted"/>
<dbReference type="AlphaFoldDB" id="A0A7X3K1L9"/>
<protein>
    <recommendedName>
        <fullName evidence="3">Mobilization protein</fullName>
    </recommendedName>
</protein>
<dbReference type="Proteomes" id="UP000490800">
    <property type="component" value="Unassembled WGS sequence"/>
</dbReference>
<accession>A0A7X3K1L9</accession>
<gene>
    <name evidence="1" type="ORF">EDM21_21890</name>
</gene>
<dbReference type="RefSeq" id="WP_157338564.1">
    <property type="nucleotide sequence ID" value="NZ_RHLK01000018.1"/>
</dbReference>
<dbReference type="EMBL" id="RHLK01000018">
    <property type="protein sequence ID" value="MVP02136.1"/>
    <property type="molecule type" value="Genomic_DNA"/>
</dbReference>
<evidence type="ECO:0008006" key="3">
    <source>
        <dbReference type="Google" id="ProtNLM"/>
    </source>
</evidence>
<sequence>MIAFAKVRYVTTLNRAGKSDRANGQKHGSVEGHLKYIGFRSTELSKNGAGFFSPETDSADWKAYFKRIKEHPALQHSKSVKVHQAILSLRGHEYRQYLEKTGKDFKHITRKVMAELEARKGVKLDWIAAFHEKGKNPHVHISIKAVGDALPGQRSPRIKLEQEDIDFIKESMSREVEPHLDNENIKERDYASSYSGALKYLANAINSFGYELEKMRNQYENEDEFLKKRKSKIKKKTDRGR</sequence>
<reference evidence="1 2" key="1">
    <citation type="journal article" date="2019" name="Microorganisms">
        <title>Paenibacillus lutrae sp. nov., A Chitinolytic Species Isolated from A River Otter in Castril Natural Park, Granada, Spain.</title>
        <authorList>
            <person name="Rodriguez M."/>
            <person name="Reina J.C."/>
            <person name="Bejar V."/>
            <person name="Llamas I."/>
        </authorList>
    </citation>
    <scope>NUCLEOTIDE SEQUENCE [LARGE SCALE GENOMIC DNA]</scope>
    <source>
        <strain evidence="1 2">N10</strain>
    </source>
</reference>
<evidence type="ECO:0000313" key="1">
    <source>
        <dbReference type="EMBL" id="MVP02136.1"/>
    </source>
</evidence>
<name>A0A7X3K1L9_9BACL</name>
<organism evidence="1 2">
    <name type="scientific">Paenibacillus lutrae</name>
    <dbReference type="NCBI Taxonomy" id="2078573"/>
    <lineage>
        <taxon>Bacteria</taxon>
        <taxon>Bacillati</taxon>
        <taxon>Bacillota</taxon>
        <taxon>Bacilli</taxon>
        <taxon>Bacillales</taxon>
        <taxon>Paenibacillaceae</taxon>
        <taxon>Paenibacillus</taxon>
    </lineage>
</organism>
<dbReference type="OrthoDB" id="2989982at2"/>